<dbReference type="PROSITE" id="PS51186">
    <property type="entry name" value="GNAT"/>
    <property type="match status" value="1"/>
</dbReference>
<dbReference type="AlphaFoldDB" id="A0A399D5B0"/>
<dbReference type="PANTHER" id="PTHR13947">
    <property type="entry name" value="GNAT FAMILY N-ACETYLTRANSFERASE"/>
    <property type="match status" value="1"/>
</dbReference>
<evidence type="ECO:0000313" key="4">
    <source>
        <dbReference type="Proteomes" id="UP000266441"/>
    </source>
</evidence>
<protein>
    <submittedName>
        <fullName evidence="3">GNAT family N-acetyltransferase</fullName>
    </submittedName>
</protein>
<dbReference type="SUPFAM" id="SSF55729">
    <property type="entry name" value="Acyl-CoA N-acyltransferases (Nat)"/>
    <property type="match status" value="1"/>
</dbReference>
<keyword evidence="4" id="KW-1185">Reference proteome</keyword>
<accession>A0A399D5B0</accession>
<dbReference type="InterPro" id="IPR000182">
    <property type="entry name" value="GNAT_dom"/>
</dbReference>
<organism evidence="3 4">
    <name type="scientific">Mariniphaga sediminis</name>
    <dbReference type="NCBI Taxonomy" id="1628158"/>
    <lineage>
        <taxon>Bacteria</taxon>
        <taxon>Pseudomonadati</taxon>
        <taxon>Bacteroidota</taxon>
        <taxon>Bacteroidia</taxon>
        <taxon>Marinilabiliales</taxon>
        <taxon>Prolixibacteraceae</taxon>
        <taxon>Mariniphaga</taxon>
    </lineage>
</organism>
<evidence type="ECO:0000259" key="2">
    <source>
        <dbReference type="PROSITE" id="PS51186"/>
    </source>
</evidence>
<dbReference type="CDD" id="cd04301">
    <property type="entry name" value="NAT_SF"/>
    <property type="match status" value="1"/>
</dbReference>
<feature type="domain" description="N-acetyltransferase" evidence="2">
    <location>
        <begin position="2"/>
        <end position="152"/>
    </location>
</feature>
<dbReference type="GO" id="GO:0008080">
    <property type="term" value="F:N-acetyltransferase activity"/>
    <property type="evidence" value="ECO:0007669"/>
    <property type="project" value="InterPro"/>
</dbReference>
<sequence>MPELRRATQGEEEKILELVKKVLAMYGLETDPSETDSDLSDLNKYYFENNGWFAVIEDHGEIIGSYGLFQIDKNVCELRKMYLSPGHQGKGLGKMMMTDFINKAKELGYSEVILETNTRLDKAIGLYEKYGFVGFEPPHLSARCDYGMRRKL</sequence>
<dbReference type="InterPro" id="IPR016181">
    <property type="entry name" value="Acyl_CoA_acyltransferase"/>
</dbReference>
<dbReference type="PANTHER" id="PTHR13947:SF37">
    <property type="entry name" value="LD18367P"/>
    <property type="match status" value="1"/>
</dbReference>
<evidence type="ECO:0000313" key="3">
    <source>
        <dbReference type="EMBL" id="RIH66839.1"/>
    </source>
</evidence>
<proteinExistence type="predicted"/>
<keyword evidence="1 3" id="KW-0808">Transferase</keyword>
<dbReference type="RefSeq" id="WP_119348709.1">
    <property type="nucleotide sequence ID" value="NZ_QWET01000002.1"/>
</dbReference>
<dbReference type="Pfam" id="PF00583">
    <property type="entry name" value="Acetyltransf_1"/>
    <property type="match status" value="1"/>
</dbReference>
<dbReference type="Proteomes" id="UP000266441">
    <property type="component" value="Unassembled WGS sequence"/>
</dbReference>
<comment type="caution">
    <text evidence="3">The sequence shown here is derived from an EMBL/GenBank/DDBJ whole genome shotgun (WGS) entry which is preliminary data.</text>
</comment>
<dbReference type="OrthoDB" id="5419426at2"/>
<gene>
    <name evidence="3" type="ORF">D1164_03360</name>
</gene>
<dbReference type="InterPro" id="IPR050769">
    <property type="entry name" value="NAT_camello-type"/>
</dbReference>
<dbReference type="Gene3D" id="3.40.630.30">
    <property type="match status" value="1"/>
</dbReference>
<evidence type="ECO:0000256" key="1">
    <source>
        <dbReference type="ARBA" id="ARBA00022679"/>
    </source>
</evidence>
<name>A0A399D5B0_9BACT</name>
<dbReference type="EMBL" id="QWET01000002">
    <property type="protein sequence ID" value="RIH66839.1"/>
    <property type="molecule type" value="Genomic_DNA"/>
</dbReference>
<reference evidence="3 4" key="1">
    <citation type="journal article" date="2015" name="Int. J. Syst. Evol. Microbiol.">
        <title>Mariniphaga sediminis sp. nov., isolated from coastal sediment.</title>
        <authorList>
            <person name="Wang F.Q."/>
            <person name="Shen Q.Y."/>
            <person name="Chen G.J."/>
            <person name="Du Z.J."/>
        </authorList>
    </citation>
    <scope>NUCLEOTIDE SEQUENCE [LARGE SCALE GENOMIC DNA]</scope>
    <source>
        <strain evidence="3 4">SY21</strain>
    </source>
</reference>